<evidence type="ECO:0000313" key="2">
    <source>
        <dbReference type="EMBL" id="OQE20695.1"/>
    </source>
</evidence>
<sequence length="142" mass="16102">MDVIARWVHHLLVSPIELTTVAYVLCGILTYGFWWCKPKDMATPVIIPLRCYRQDMQKIEHATNVNPGKWVHLQACIRNDSVISALSELYHERKLLDTPLASTTWLNEEMARQEHTFSSIKIISDVIGSVVALSFCAVHLAA</sequence>
<name>A0A1V6T2U2_9EURO</name>
<gene>
    <name evidence="2" type="ORF">PENFLA_c016G00736</name>
</gene>
<dbReference type="AlphaFoldDB" id="A0A1V6T2U2"/>
<protein>
    <submittedName>
        <fullName evidence="2">Uncharacterized protein</fullName>
    </submittedName>
</protein>
<accession>A0A1V6T2U2</accession>
<dbReference type="OrthoDB" id="3061561at2759"/>
<evidence type="ECO:0000313" key="3">
    <source>
        <dbReference type="Proteomes" id="UP000191342"/>
    </source>
</evidence>
<comment type="caution">
    <text evidence="2">The sequence shown here is derived from an EMBL/GenBank/DDBJ whole genome shotgun (WGS) entry which is preliminary data.</text>
</comment>
<dbReference type="Proteomes" id="UP000191342">
    <property type="component" value="Unassembled WGS sequence"/>
</dbReference>
<organism evidence="2 3">
    <name type="scientific">Penicillium flavigenum</name>
    <dbReference type="NCBI Taxonomy" id="254877"/>
    <lineage>
        <taxon>Eukaryota</taxon>
        <taxon>Fungi</taxon>
        <taxon>Dikarya</taxon>
        <taxon>Ascomycota</taxon>
        <taxon>Pezizomycotina</taxon>
        <taxon>Eurotiomycetes</taxon>
        <taxon>Eurotiomycetidae</taxon>
        <taxon>Eurotiales</taxon>
        <taxon>Aspergillaceae</taxon>
        <taxon>Penicillium</taxon>
    </lineage>
</organism>
<reference evidence="3" key="1">
    <citation type="journal article" date="2017" name="Nat. Microbiol.">
        <title>Global analysis of biosynthetic gene clusters reveals vast potential of secondary metabolite production in Penicillium species.</title>
        <authorList>
            <person name="Nielsen J.C."/>
            <person name="Grijseels S."/>
            <person name="Prigent S."/>
            <person name="Ji B."/>
            <person name="Dainat J."/>
            <person name="Nielsen K.F."/>
            <person name="Frisvad J.C."/>
            <person name="Workman M."/>
            <person name="Nielsen J."/>
        </authorList>
    </citation>
    <scope>NUCLEOTIDE SEQUENCE [LARGE SCALE GENOMIC DNA]</scope>
    <source>
        <strain evidence="3">IBT 14082</strain>
    </source>
</reference>
<evidence type="ECO:0000256" key="1">
    <source>
        <dbReference type="SAM" id="Phobius"/>
    </source>
</evidence>
<keyword evidence="1" id="KW-1133">Transmembrane helix</keyword>
<proteinExistence type="predicted"/>
<feature type="transmembrane region" description="Helical" evidence="1">
    <location>
        <begin position="12"/>
        <end position="34"/>
    </location>
</feature>
<keyword evidence="1" id="KW-0472">Membrane</keyword>
<keyword evidence="1" id="KW-0812">Transmembrane</keyword>
<dbReference type="EMBL" id="MLQL01000016">
    <property type="protein sequence ID" value="OQE20695.1"/>
    <property type="molecule type" value="Genomic_DNA"/>
</dbReference>
<keyword evidence="3" id="KW-1185">Reference proteome</keyword>